<dbReference type="AlphaFoldDB" id="A0A6J4KLY0"/>
<proteinExistence type="predicted"/>
<dbReference type="EMBL" id="CADCUA010000179">
    <property type="protein sequence ID" value="CAA9309701.1"/>
    <property type="molecule type" value="Genomic_DNA"/>
</dbReference>
<accession>A0A6J4KLY0</accession>
<feature type="compositionally biased region" description="Polar residues" evidence="1">
    <location>
        <begin position="8"/>
        <end position="24"/>
    </location>
</feature>
<gene>
    <name evidence="2" type="ORF">AVDCRST_MAG71-607</name>
</gene>
<protein>
    <submittedName>
        <fullName evidence="2">Uncharacterized protein</fullName>
    </submittedName>
</protein>
<organism evidence="2">
    <name type="scientific">uncultured Lysobacter sp</name>
    <dbReference type="NCBI Taxonomy" id="271060"/>
    <lineage>
        <taxon>Bacteria</taxon>
        <taxon>Pseudomonadati</taxon>
        <taxon>Pseudomonadota</taxon>
        <taxon>Gammaproteobacteria</taxon>
        <taxon>Lysobacterales</taxon>
        <taxon>Lysobacteraceae</taxon>
        <taxon>Lysobacter</taxon>
        <taxon>environmental samples</taxon>
    </lineage>
</organism>
<evidence type="ECO:0000256" key="1">
    <source>
        <dbReference type="SAM" id="MobiDB-lite"/>
    </source>
</evidence>
<evidence type="ECO:0000313" key="2">
    <source>
        <dbReference type="EMBL" id="CAA9309701.1"/>
    </source>
</evidence>
<sequence>MGSKDDNLNLSTGERMSSLATSKSSANAIKAEGALAAERGSRTPIALEQMQSIVADWPKAPKQAAQDLCERYGPPHEATPSKMLWYRTGPWARIELTSDEVVHNFPTPHTDYLTQYVDYPVPSAKASELLAFDGSVILDRTAGQIGARCDHEAYNTLTLNLAVEIIQGTRTVEDARRLYGETAAAYAIGRDAPYAERLLFTPPAGETGDPDEAIIASHMARQAVEKVKDVFGRGSMPH</sequence>
<reference evidence="2" key="1">
    <citation type="submission" date="2020-02" db="EMBL/GenBank/DDBJ databases">
        <authorList>
            <person name="Meier V. D."/>
        </authorList>
    </citation>
    <scope>NUCLEOTIDE SEQUENCE</scope>
    <source>
        <strain evidence="2">AVDCRST_MAG71</strain>
    </source>
</reference>
<feature type="region of interest" description="Disordered" evidence="1">
    <location>
        <begin position="1"/>
        <end position="24"/>
    </location>
</feature>
<name>A0A6J4KLY0_9GAMM</name>